<evidence type="ECO:0000313" key="2">
    <source>
        <dbReference type="Proteomes" id="UP000481153"/>
    </source>
</evidence>
<dbReference type="VEuPathDB" id="FungiDB:AeMF1_021008"/>
<dbReference type="InterPro" id="IPR023393">
    <property type="entry name" value="START-like_dom_sf"/>
</dbReference>
<dbReference type="SUPFAM" id="SSF55961">
    <property type="entry name" value="Bet v1-like"/>
    <property type="match status" value="1"/>
</dbReference>
<protein>
    <recommendedName>
        <fullName evidence="3">START domain-containing protein</fullName>
    </recommendedName>
</protein>
<evidence type="ECO:0000313" key="1">
    <source>
        <dbReference type="EMBL" id="KAF0738123.1"/>
    </source>
</evidence>
<comment type="caution">
    <text evidence="1">The sequence shown here is derived from an EMBL/GenBank/DDBJ whole genome shotgun (WGS) entry which is preliminary data.</text>
</comment>
<dbReference type="Gene3D" id="3.30.530.20">
    <property type="match status" value="1"/>
</dbReference>
<evidence type="ECO:0008006" key="3">
    <source>
        <dbReference type="Google" id="ProtNLM"/>
    </source>
</evidence>
<accession>A0A6G0XD39</accession>
<name>A0A6G0XD39_9STRA</name>
<dbReference type="AlphaFoldDB" id="A0A6G0XD39"/>
<dbReference type="EMBL" id="VJMJ01000079">
    <property type="protein sequence ID" value="KAF0738123.1"/>
    <property type="molecule type" value="Genomic_DNA"/>
</dbReference>
<dbReference type="Proteomes" id="UP000481153">
    <property type="component" value="Unassembled WGS sequence"/>
</dbReference>
<keyword evidence="2" id="KW-1185">Reference proteome</keyword>
<proteinExistence type="predicted"/>
<reference evidence="1 2" key="1">
    <citation type="submission" date="2019-07" db="EMBL/GenBank/DDBJ databases">
        <title>Genomics analysis of Aphanomyces spp. identifies a new class of oomycete effector associated with host adaptation.</title>
        <authorList>
            <person name="Gaulin E."/>
        </authorList>
    </citation>
    <scope>NUCLEOTIDE SEQUENCE [LARGE SCALE GENOMIC DNA]</scope>
    <source>
        <strain evidence="1 2">ATCC 201684</strain>
    </source>
</reference>
<gene>
    <name evidence="1" type="ORF">Ae201684_006108</name>
</gene>
<sequence length="230" mass="26494">MQPNEESQEAWTRYAEIHCVVDMTPTWQRIKTPTLSSHRVQLYRGIHHDKRVRSMCGRMRMIGSLDQVARLFQGENPKFNTAFYRDLIDDTTLANMPNTRSSTSIKLKRATMMHSKLARDVVYVEYQEHVELANKRRGYVVAMNSVDEPSIPSSVDGISRARMRHSGVIAYETAIRGVIEVCYVLHLDFVQAASQTLCDRLMMQRILSLRHVAQWSKPAVIRWVSSILSL</sequence>
<organism evidence="1 2">
    <name type="scientific">Aphanomyces euteiches</name>
    <dbReference type="NCBI Taxonomy" id="100861"/>
    <lineage>
        <taxon>Eukaryota</taxon>
        <taxon>Sar</taxon>
        <taxon>Stramenopiles</taxon>
        <taxon>Oomycota</taxon>
        <taxon>Saprolegniomycetes</taxon>
        <taxon>Saprolegniales</taxon>
        <taxon>Verrucalvaceae</taxon>
        <taxon>Aphanomyces</taxon>
    </lineage>
</organism>